<dbReference type="EMBL" id="CP121195">
    <property type="protein sequence ID" value="XBH13660.1"/>
    <property type="molecule type" value="Genomic_DNA"/>
</dbReference>
<accession>A0AAU7CXJ6</accession>
<dbReference type="EMBL" id="CP121194">
    <property type="protein sequence ID" value="XBH10223.1"/>
    <property type="molecule type" value="Genomic_DNA"/>
</dbReference>
<name>A0AAU7CXJ6_9BACT</name>
<protein>
    <submittedName>
        <fullName evidence="1">Uncharacterized protein</fullName>
    </submittedName>
</protein>
<proteinExistence type="predicted"/>
<dbReference type="AlphaFoldDB" id="A0AAU7CXJ6"/>
<evidence type="ECO:0000313" key="2">
    <source>
        <dbReference type="EMBL" id="XBH13660.1"/>
    </source>
</evidence>
<gene>
    <name evidence="1" type="ORF">P4G45_00445</name>
    <name evidence="2" type="ORF">P8936_00450</name>
</gene>
<evidence type="ECO:0000313" key="1">
    <source>
        <dbReference type="EMBL" id="XBH10223.1"/>
    </source>
</evidence>
<dbReference type="KEGG" id="epl:P4G45_00445"/>
<sequence length="263" mass="29427">MSSSDKLESTDRLILVQVKVEGAKKHLRNLATDILALDHVAILTPDPDTGIAPHPIALLHPNKIQSVPKLPFNIVTMAGDVVHNLRTALDHLAYHLVAVGMECAPVLPLTDAEMRQIAFPIAETLKQYEADKPKRVKGMLPEAVEAIDRCKPYKGGNDELWRIHELDNIDKHRTLFTLAHDFLFTGDWFDGAYLVKADNPLFAGVETQVEKDVQLEIKEALSQPQVTNANALLPSLHDLINLVDDLIVSFKPFLRNVYERNRS</sequence>
<dbReference type="RefSeq" id="WP_348267729.1">
    <property type="nucleotide sequence ID" value="NZ_CP121194.1"/>
</dbReference>
<reference evidence="1" key="1">
    <citation type="submission" date="2023-03" db="EMBL/GenBank/DDBJ databases">
        <title>Edaphobacter sp.</title>
        <authorList>
            <person name="Huber K.J."/>
            <person name="Papendorf J."/>
            <person name="Pilke C."/>
            <person name="Bunk B."/>
            <person name="Sproeer C."/>
            <person name="Pester M."/>
        </authorList>
    </citation>
    <scope>NUCLEOTIDE SEQUENCE</scope>
    <source>
        <strain evidence="1">DSM 109919</strain>
        <strain evidence="2">DSM 109920</strain>
    </source>
</reference>
<organism evidence="1">
    <name type="scientific">Edaphobacter paludis</name>
    <dbReference type="NCBI Taxonomy" id="3035702"/>
    <lineage>
        <taxon>Bacteria</taxon>
        <taxon>Pseudomonadati</taxon>
        <taxon>Acidobacteriota</taxon>
        <taxon>Terriglobia</taxon>
        <taxon>Terriglobales</taxon>
        <taxon>Acidobacteriaceae</taxon>
        <taxon>Edaphobacter</taxon>
    </lineage>
</organism>
<accession>A0AAU7D7X1</accession>